<feature type="domain" description="SH3" evidence="15">
    <location>
        <begin position="632"/>
        <end position="690"/>
    </location>
</feature>
<dbReference type="Pfam" id="PF14604">
    <property type="entry name" value="SH3_9"/>
    <property type="match status" value="1"/>
</dbReference>
<evidence type="ECO:0000256" key="6">
    <source>
        <dbReference type="ARBA" id="ARBA00022468"/>
    </source>
</evidence>
<evidence type="ECO:0000313" key="18">
    <source>
        <dbReference type="Ensembl" id="ENSMAMP00000031804.2"/>
    </source>
</evidence>
<proteinExistence type="predicted"/>
<evidence type="ECO:0000256" key="11">
    <source>
        <dbReference type="ARBA" id="ARBA00023212"/>
    </source>
</evidence>
<dbReference type="GO" id="GO:0007165">
    <property type="term" value="P:signal transduction"/>
    <property type="evidence" value="ECO:0007669"/>
    <property type="project" value="InterPro"/>
</dbReference>
<dbReference type="FunFam" id="2.30.30.40:FF:000055">
    <property type="entry name" value="rho GTPase-activating protein 26 isoform X1"/>
    <property type="match status" value="1"/>
</dbReference>
<keyword evidence="5 13" id="KW-0728">SH3 domain</keyword>
<dbReference type="PANTHER" id="PTHR12552">
    <property type="entry name" value="OLIGOPHRENIN 1"/>
    <property type="match status" value="1"/>
</dbReference>
<dbReference type="Gene3D" id="2.30.29.30">
    <property type="entry name" value="Pleckstrin-homology domain (PH domain)/Phosphotyrosine-binding domain (PTB)"/>
    <property type="match status" value="1"/>
</dbReference>
<dbReference type="SMART" id="SM00326">
    <property type="entry name" value="SH3"/>
    <property type="match status" value="1"/>
</dbReference>
<dbReference type="Gene3D" id="1.10.555.10">
    <property type="entry name" value="Rho GTPase activation protein"/>
    <property type="match status" value="1"/>
</dbReference>
<dbReference type="FunFam" id="1.10.555.10:FF:000006">
    <property type="entry name" value="Rho GTPase activating protein 26"/>
    <property type="match status" value="1"/>
</dbReference>
<evidence type="ECO:0000256" key="4">
    <source>
        <dbReference type="ARBA" id="ARBA00020525"/>
    </source>
</evidence>
<dbReference type="Gene3D" id="2.30.30.40">
    <property type="entry name" value="SH3 Domains"/>
    <property type="match status" value="1"/>
</dbReference>
<dbReference type="InterPro" id="IPR036028">
    <property type="entry name" value="SH3-like_dom_sf"/>
</dbReference>
<dbReference type="PROSITE" id="PS50002">
    <property type="entry name" value="SH3"/>
    <property type="match status" value="1"/>
</dbReference>
<evidence type="ECO:0000259" key="17">
    <source>
        <dbReference type="PROSITE" id="PS50238"/>
    </source>
</evidence>
<dbReference type="AlphaFoldDB" id="A0A3Q3NGR4"/>
<feature type="coiled-coil region" evidence="14">
    <location>
        <begin position="65"/>
        <end position="118"/>
    </location>
</feature>
<dbReference type="InterPro" id="IPR047234">
    <property type="entry name" value="GRAF_fam"/>
</dbReference>
<evidence type="ECO:0000256" key="7">
    <source>
        <dbReference type="ARBA" id="ARBA00022490"/>
    </source>
</evidence>
<keyword evidence="7" id="KW-0963">Cytoplasm</keyword>
<dbReference type="GO" id="GO:0005096">
    <property type="term" value="F:GTPase activator activity"/>
    <property type="evidence" value="ECO:0007669"/>
    <property type="project" value="UniProtKB-KW"/>
</dbReference>
<sequence length="690" mass="79795">MGLPALEFSDCYLDSPQFRERLKSHELELDKTNKFIKELIKDGKALIQALKSKWRWKCVCETKSLQEFATVLQNLEDERTRMIENASDVLIMPLERFRKEQISAAKEAKKKYDKETEKYCAVLEKHLSLSAKKKESHLHEADSQVDNVRQHFYEVSLEYVFKVQEVQERKMFDFVEPLLAFLQGLFTYYHHGYELAKDFNHFKTDLTISIQNTRNRFESTRSEVESLMRKMKENPHEHKSVSQHTMEGYLFVQEKRSFVSTWVKYYCTYHREPKRVTMVLFDPKSGGKMGEEESFILKSCTRRKTDSIEKRFCFDVEAVDRAGVITMQAMSEEDRRLWMEAMDGREPVGYHGYQFLDVTGFNVMKKFIYAVDTRGINEQGLYRIVGVNSRVQKLLNLAMDPKTCADVELESPEWEIKTITSAIKHYLRMLPAPLMTYQYQRSFIKAAKLDNPEARVTEIHALVHRLPEKNRQMLELLIKHLANVANHHHQNLMTIANLGVVFGPTLLRPQEETVAAIMDIKFQNIVVEILIEHHERIFRDVPSSAASLTNLSRRKSIESKAPSCSERPLTLFHTPTHSLKAPSSPQPASSASSDSSPVRYASIVCHCFKLFFSLTQSRTYCLTLTFIYVSSIAGRKARALYACKAEHDSELSFIAGTIFENVHASREPGWLEGTLDGRTGLIPENYVEFL</sequence>
<keyword evidence="11" id="KW-0206">Cytoskeleton</keyword>
<dbReference type="Ensembl" id="ENSMAMT00000032635.2">
    <property type="protein sequence ID" value="ENSMAMP00000031804.2"/>
    <property type="gene ID" value="ENSMAMG00000021404.2"/>
</dbReference>
<dbReference type="PANTHER" id="PTHR12552:SF4">
    <property type="entry name" value="RHO GTPASE-ACTIVATING PROTEIN 26"/>
    <property type="match status" value="1"/>
</dbReference>
<evidence type="ECO:0000259" key="15">
    <source>
        <dbReference type="PROSITE" id="PS50002"/>
    </source>
</evidence>
<evidence type="ECO:0000256" key="14">
    <source>
        <dbReference type="SAM" id="Coils"/>
    </source>
</evidence>
<dbReference type="Pfam" id="PF00620">
    <property type="entry name" value="RhoGAP"/>
    <property type="match status" value="1"/>
</dbReference>
<dbReference type="GO" id="GO:0005925">
    <property type="term" value="C:focal adhesion"/>
    <property type="evidence" value="ECO:0007669"/>
    <property type="project" value="UniProtKB-SubCell"/>
</dbReference>
<dbReference type="CDD" id="cd01249">
    <property type="entry name" value="BAR-PH_GRAF_family"/>
    <property type="match status" value="1"/>
</dbReference>
<dbReference type="GO" id="GO:0005829">
    <property type="term" value="C:cytosol"/>
    <property type="evidence" value="ECO:0007669"/>
    <property type="project" value="UniProtKB-ARBA"/>
</dbReference>
<reference evidence="18" key="1">
    <citation type="submission" date="2025-08" db="UniProtKB">
        <authorList>
            <consortium name="Ensembl"/>
        </authorList>
    </citation>
    <scope>IDENTIFICATION</scope>
</reference>
<dbReference type="SUPFAM" id="SSF50044">
    <property type="entry name" value="SH3-domain"/>
    <property type="match status" value="1"/>
</dbReference>
<dbReference type="InterPro" id="IPR001452">
    <property type="entry name" value="SH3_domain"/>
</dbReference>
<dbReference type="InterPro" id="IPR004148">
    <property type="entry name" value="BAR_dom"/>
</dbReference>
<dbReference type="SUPFAM" id="SSF50729">
    <property type="entry name" value="PH domain-like"/>
    <property type="match status" value="1"/>
</dbReference>
<evidence type="ECO:0000256" key="12">
    <source>
        <dbReference type="ARBA" id="ARBA00032211"/>
    </source>
</evidence>
<evidence type="ECO:0000256" key="8">
    <source>
        <dbReference type="ARBA" id="ARBA00022753"/>
    </source>
</evidence>
<dbReference type="FunFam" id="1.20.1270.60:FF:000001">
    <property type="entry name" value="Rho GTPase-activating protein 26"/>
    <property type="match status" value="1"/>
</dbReference>
<dbReference type="InterPro" id="IPR011993">
    <property type="entry name" value="PH-like_dom_sf"/>
</dbReference>
<dbReference type="InterPro" id="IPR000198">
    <property type="entry name" value="RhoGAP_dom"/>
</dbReference>
<dbReference type="SUPFAM" id="SSF103657">
    <property type="entry name" value="BAR/IMD domain-like"/>
    <property type="match status" value="1"/>
</dbReference>
<dbReference type="InterPro" id="IPR001849">
    <property type="entry name" value="PH_domain"/>
</dbReference>
<evidence type="ECO:0000259" key="16">
    <source>
        <dbReference type="PROSITE" id="PS50003"/>
    </source>
</evidence>
<evidence type="ECO:0000256" key="3">
    <source>
        <dbReference type="ARBA" id="ARBA00004608"/>
    </source>
</evidence>
<dbReference type="PROSITE" id="PS50003">
    <property type="entry name" value="PH_DOMAIN"/>
    <property type="match status" value="1"/>
</dbReference>
<dbReference type="InterPro" id="IPR008936">
    <property type="entry name" value="Rho_GTPase_activation_prot"/>
</dbReference>
<keyword evidence="19" id="KW-1185">Reference proteome</keyword>
<dbReference type="GO" id="GO:0005856">
    <property type="term" value="C:cytoskeleton"/>
    <property type="evidence" value="ECO:0007669"/>
    <property type="project" value="UniProtKB-SubCell"/>
</dbReference>
<organism evidence="18 19">
    <name type="scientific">Mastacembelus armatus</name>
    <name type="common">zig-zag eel</name>
    <dbReference type="NCBI Taxonomy" id="205130"/>
    <lineage>
        <taxon>Eukaryota</taxon>
        <taxon>Metazoa</taxon>
        <taxon>Chordata</taxon>
        <taxon>Craniata</taxon>
        <taxon>Vertebrata</taxon>
        <taxon>Euteleostomi</taxon>
        <taxon>Actinopterygii</taxon>
        <taxon>Neopterygii</taxon>
        <taxon>Teleostei</taxon>
        <taxon>Neoteleostei</taxon>
        <taxon>Acanthomorphata</taxon>
        <taxon>Anabantaria</taxon>
        <taxon>Synbranchiformes</taxon>
        <taxon>Mastacembelidae</taxon>
        <taxon>Mastacembelus</taxon>
    </lineage>
</organism>
<dbReference type="PROSITE" id="PS50238">
    <property type="entry name" value="RHOGAP"/>
    <property type="match status" value="1"/>
</dbReference>
<keyword evidence="6" id="KW-0343">GTPase activation</keyword>
<keyword evidence="14" id="KW-0175">Coiled coil</keyword>
<keyword evidence="8" id="KW-0967">Endosome</keyword>
<keyword evidence="10" id="KW-0472">Membrane</keyword>
<feature type="domain" description="PH" evidence="16">
    <location>
        <begin position="243"/>
        <end position="347"/>
    </location>
</feature>
<dbReference type="Pfam" id="PF16746">
    <property type="entry name" value="BAR_3"/>
    <property type="match status" value="2"/>
</dbReference>
<dbReference type="InterPro" id="IPR027267">
    <property type="entry name" value="AH/BAR_dom_sf"/>
</dbReference>
<evidence type="ECO:0000256" key="13">
    <source>
        <dbReference type="PROSITE-ProRule" id="PRU00192"/>
    </source>
</evidence>
<keyword evidence="9" id="KW-0965">Cell junction</keyword>
<accession>A0A3Q3NGR4</accession>
<reference evidence="18" key="2">
    <citation type="submission" date="2025-09" db="UniProtKB">
        <authorList>
            <consortium name="Ensembl"/>
        </authorList>
    </citation>
    <scope>IDENTIFICATION</scope>
</reference>
<dbReference type="SUPFAM" id="SSF48350">
    <property type="entry name" value="GTPase activation domain, GAP"/>
    <property type="match status" value="1"/>
</dbReference>
<evidence type="ECO:0000256" key="9">
    <source>
        <dbReference type="ARBA" id="ARBA00022949"/>
    </source>
</evidence>
<feature type="domain" description="Rho-GAP" evidence="17">
    <location>
        <begin position="354"/>
        <end position="538"/>
    </location>
</feature>
<protein>
    <recommendedName>
        <fullName evidence="4">Rho GTPase-activating protein 26</fullName>
    </recommendedName>
    <alternativeName>
        <fullName evidence="12">Rho-type GTPase-activating protein 26</fullName>
    </alternativeName>
</protein>
<comment type="subcellular location">
    <subcellularLocation>
        <location evidence="2">Cell junction</location>
        <location evidence="2">Focal adhesion</location>
    </subcellularLocation>
    <subcellularLocation>
        <location evidence="1">Cytoplasm</location>
        <location evidence="1">Cytoskeleton</location>
    </subcellularLocation>
    <subcellularLocation>
        <location evidence="3">Endosome membrane</location>
    </subcellularLocation>
</comment>
<dbReference type="GO" id="GO:0010008">
    <property type="term" value="C:endosome membrane"/>
    <property type="evidence" value="ECO:0007669"/>
    <property type="project" value="UniProtKB-SubCell"/>
</dbReference>
<evidence type="ECO:0000256" key="2">
    <source>
        <dbReference type="ARBA" id="ARBA00004246"/>
    </source>
</evidence>
<dbReference type="Proteomes" id="UP000261640">
    <property type="component" value="Unplaced"/>
</dbReference>
<name>A0A3Q3NGR4_9TELE</name>
<evidence type="ECO:0000256" key="10">
    <source>
        <dbReference type="ARBA" id="ARBA00023136"/>
    </source>
</evidence>
<dbReference type="Gene3D" id="1.20.1270.60">
    <property type="entry name" value="Arfaptin homology (AH) domain/BAR domain"/>
    <property type="match status" value="2"/>
</dbReference>
<dbReference type="FunFam" id="2.30.29.30:FF:000116">
    <property type="entry name" value="Rho GTPase activating protein 26"/>
    <property type="match status" value="1"/>
</dbReference>
<dbReference type="SMART" id="SM00233">
    <property type="entry name" value="PH"/>
    <property type="match status" value="1"/>
</dbReference>
<dbReference type="Pfam" id="PF00169">
    <property type="entry name" value="PH"/>
    <property type="match status" value="1"/>
</dbReference>
<dbReference type="GeneTree" id="ENSGT00940000157254"/>
<evidence type="ECO:0000256" key="1">
    <source>
        <dbReference type="ARBA" id="ARBA00004245"/>
    </source>
</evidence>
<dbReference type="SMART" id="SM00324">
    <property type="entry name" value="RhoGAP"/>
    <property type="match status" value="1"/>
</dbReference>
<dbReference type="InterPro" id="IPR047225">
    <property type="entry name" value="PH_GRAF"/>
</dbReference>
<evidence type="ECO:0000256" key="5">
    <source>
        <dbReference type="ARBA" id="ARBA00022443"/>
    </source>
</evidence>
<evidence type="ECO:0000313" key="19">
    <source>
        <dbReference type="Proteomes" id="UP000261640"/>
    </source>
</evidence>